<name>A0A0C3L2R4_9AGAM</name>
<dbReference type="Proteomes" id="UP000054248">
    <property type="component" value="Unassembled WGS sequence"/>
</dbReference>
<sequence>MHNPETTLHSLPTELLSHILLLTLSEDPWAWDIRDVRTLALVCSSTFNLRIANLVLKRNLTGPLDIHLVEDYWTIVRRLEFQSTEQHLRLAFSGIESAEFAQSLNLLHGSPGRTPLISLCRLTRLRSLRLVRSCIDGTNLPRLPCLRVLEINHTPIPRIEYLHALLGFAPGLESIEFRRLWSSSDLETGLGANEHQLSGLQPVSLSALRTLELYDVPTNWSAHVLTIIQPSRALSLSATYADSSVFHNPNFHQLATHALIGSGCVRVSVANKTMNLIAERHLHTGEGSTELGAFRADFIMHEFAGWPGVFRGLGAIVSSNSMLLNIGLLGEIGITDLVETLKNAPNILPSIRTIQISGGDSSIPLLGLLSREYVDDLGQVTWLASGLEELILDYRNDGDYESTMAALRQLWLERYARLETNGGGPSSARSLKGCSRLSRLSFRIKGFVTKVKEDGLFPGTAVDTFVR</sequence>
<dbReference type="OrthoDB" id="3285540at2759"/>
<evidence type="ECO:0000313" key="2">
    <source>
        <dbReference type="Proteomes" id="UP000054248"/>
    </source>
</evidence>
<dbReference type="SUPFAM" id="SSF52047">
    <property type="entry name" value="RNI-like"/>
    <property type="match status" value="1"/>
</dbReference>
<gene>
    <name evidence="1" type="ORF">M407DRAFT_234026</name>
</gene>
<dbReference type="HOGENOM" id="CLU_585521_0_0_1"/>
<dbReference type="AlphaFoldDB" id="A0A0C3L2R4"/>
<reference evidence="1 2" key="1">
    <citation type="submission" date="2014-04" db="EMBL/GenBank/DDBJ databases">
        <authorList>
            <consortium name="DOE Joint Genome Institute"/>
            <person name="Kuo A."/>
            <person name="Girlanda M."/>
            <person name="Perotto S."/>
            <person name="Kohler A."/>
            <person name="Nagy L.G."/>
            <person name="Floudas D."/>
            <person name="Copeland A."/>
            <person name="Barry K.W."/>
            <person name="Cichocki N."/>
            <person name="Veneault-Fourrey C."/>
            <person name="LaButti K."/>
            <person name="Lindquist E.A."/>
            <person name="Lipzen A."/>
            <person name="Lundell T."/>
            <person name="Morin E."/>
            <person name="Murat C."/>
            <person name="Sun H."/>
            <person name="Tunlid A."/>
            <person name="Henrissat B."/>
            <person name="Grigoriev I.V."/>
            <person name="Hibbett D.S."/>
            <person name="Martin F."/>
            <person name="Nordberg H.P."/>
            <person name="Cantor M.N."/>
            <person name="Hua S.X."/>
        </authorList>
    </citation>
    <scope>NUCLEOTIDE SEQUENCE [LARGE SCALE GENOMIC DNA]</scope>
    <source>
        <strain evidence="1 2">MUT 4182</strain>
    </source>
</reference>
<protein>
    <recommendedName>
        <fullName evidence="3">F-box domain-containing protein</fullName>
    </recommendedName>
</protein>
<organism evidence="1 2">
    <name type="scientific">Tulasnella calospora MUT 4182</name>
    <dbReference type="NCBI Taxonomy" id="1051891"/>
    <lineage>
        <taxon>Eukaryota</taxon>
        <taxon>Fungi</taxon>
        <taxon>Dikarya</taxon>
        <taxon>Basidiomycota</taxon>
        <taxon>Agaricomycotina</taxon>
        <taxon>Agaricomycetes</taxon>
        <taxon>Cantharellales</taxon>
        <taxon>Tulasnellaceae</taxon>
        <taxon>Tulasnella</taxon>
    </lineage>
</organism>
<keyword evidence="2" id="KW-1185">Reference proteome</keyword>
<evidence type="ECO:0000313" key="1">
    <source>
        <dbReference type="EMBL" id="KIO16027.1"/>
    </source>
</evidence>
<accession>A0A0C3L2R4</accession>
<dbReference type="EMBL" id="KN823703">
    <property type="protein sequence ID" value="KIO16027.1"/>
    <property type="molecule type" value="Genomic_DNA"/>
</dbReference>
<evidence type="ECO:0008006" key="3">
    <source>
        <dbReference type="Google" id="ProtNLM"/>
    </source>
</evidence>
<proteinExistence type="predicted"/>
<reference evidence="2" key="2">
    <citation type="submission" date="2015-01" db="EMBL/GenBank/DDBJ databases">
        <title>Evolutionary Origins and Diversification of the Mycorrhizal Mutualists.</title>
        <authorList>
            <consortium name="DOE Joint Genome Institute"/>
            <consortium name="Mycorrhizal Genomics Consortium"/>
            <person name="Kohler A."/>
            <person name="Kuo A."/>
            <person name="Nagy L.G."/>
            <person name="Floudas D."/>
            <person name="Copeland A."/>
            <person name="Barry K.W."/>
            <person name="Cichocki N."/>
            <person name="Veneault-Fourrey C."/>
            <person name="LaButti K."/>
            <person name="Lindquist E.A."/>
            <person name="Lipzen A."/>
            <person name="Lundell T."/>
            <person name="Morin E."/>
            <person name="Murat C."/>
            <person name="Riley R."/>
            <person name="Ohm R."/>
            <person name="Sun H."/>
            <person name="Tunlid A."/>
            <person name="Henrissat B."/>
            <person name="Grigoriev I.V."/>
            <person name="Hibbett D.S."/>
            <person name="Martin F."/>
        </authorList>
    </citation>
    <scope>NUCLEOTIDE SEQUENCE [LARGE SCALE GENOMIC DNA]</scope>
    <source>
        <strain evidence="2">MUT 4182</strain>
    </source>
</reference>